<dbReference type="InterPro" id="IPR050869">
    <property type="entry name" value="H3K4_H4K5_MeTrfase"/>
</dbReference>
<evidence type="ECO:0000313" key="2">
    <source>
        <dbReference type="EMBL" id="CAJ1399821.1"/>
    </source>
</evidence>
<evidence type="ECO:0000259" key="1">
    <source>
        <dbReference type="Pfam" id="PF00856"/>
    </source>
</evidence>
<feature type="domain" description="SET" evidence="1">
    <location>
        <begin position="194"/>
        <end position="244"/>
    </location>
</feature>
<gene>
    <name evidence="2" type="ORF">EVOR1521_LOCUS23291</name>
</gene>
<organism evidence="2 3">
    <name type="scientific">Effrenium voratum</name>
    <dbReference type="NCBI Taxonomy" id="2562239"/>
    <lineage>
        <taxon>Eukaryota</taxon>
        <taxon>Sar</taxon>
        <taxon>Alveolata</taxon>
        <taxon>Dinophyceae</taxon>
        <taxon>Suessiales</taxon>
        <taxon>Symbiodiniaceae</taxon>
        <taxon>Effrenium</taxon>
    </lineage>
</organism>
<dbReference type="Proteomes" id="UP001178507">
    <property type="component" value="Unassembled WGS sequence"/>
</dbReference>
<reference evidence="2" key="1">
    <citation type="submission" date="2023-08" db="EMBL/GenBank/DDBJ databases">
        <authorList>
            <person name="Chen Y."/>
            <person name="Shah S."/>
            <person name="Dougan E. K."/>
            <person name="Thang M."/>
            <person name="Chan C."/>
        </authorList>
    </citation>
    <scope>NUCLEOTIDE SEQUENCE</scope>
</reference>
<dbReference type="EMBL" id="CAUJNA010003350">
    <property type="protein sequence ID" value="CAJ1399821.1"/>
    <property type="molecule type" value="Genomic_DNA"/>
</dbReference>
<evidence type="ECO:0000313" key="3">
    <source>
        <dbReference type="Proteomes" id="UP001178507"/>
    </source>
</evidence>
<keyword evidence="3" id="KW-1185">Reference proteome</keyword>
<dbReference type="InterPro" id="IPR001214">
    <property type="entry name" value="SET_dom"/>
</dbReference>
<dbReference type="GO" id="GO:0005634">
    <property type="term" value="C:nucleus"/>
    <property type="evidence" value="ECO:0007669"/>
    <property type="project" value="TreeGrafter"/>
</dbReference>
<proteinExistence type="predicted"/>
<dbReference type="SUPFAM" id="SSF82199">
    <property type="entry name" value="SET domain"/>
    <property type="match status" value="1"/>
</dbReference>
<dbReference type="AlphaFoldDB" id="A0AA36J5Y9"/>
<accession>A0AA36J5Y9</accession>
<dbReference type="PANTHER" id="PTHR12197:SF251">
    <property type="entry name" value="EG:BACR7C10.4 PROTEIN"/>
    <property type="match status" value="1"/>
</dbReference>
<protein>
    <recommendedName>
        <fullName evidence="1">SET domain-containing protein</fullName>
    </recommendedName>
</protein>
<dbReference type="PANTHER" id="PTHR12197">
    <property type="entry name" value="HISTONE-LYSINE N-METHYLTRANSFERASE SMYD"/>
    <property type="match status" value="1"/>
</dbReference>
<comment type="caution">
    <text evidence="2">The sequence shown here is derived from an EMBL/GenBank/DDBJ whole genome shotgun (WGS) entry which is preliminary data.</text>
</comment>
<sequence>MEEIASKVCRSNASVHHDVLCAAANPHWADFEQQARECGNEYYLLAARALAADGSESDAWAAWADYAAPPWWETMRRPAYSDSSASCTGEHSSRSSSPVFDSEDKASLDRFFRDAVRSQTADMALLLQRVLECSAPGVESLPAKELSAEALGRLMGLVRVNAMAVVAASDDLAPFAASSESGSSSQDSSEAPLARGMAIYAVTSAMNHASDANCFVASDPSAPQRCLVQTLRPVVPGEELCINYLQGSHYTEEQRREVLQQQYNIH</sequence>
<dbReference type="Gene3D" id="2.170.270.10">
    <property type="entry name" value="SET domain"/>
    <property type="match status" value="1"/>
</dbReference>
<dbReference type="Pfam" id="PF00856">
    <property type="entry name" value="SET"/>
    <property type="match status" value="1"/>
</dbReference>
<name>A0AA36J5Y9_9DINO</name>
<dbReference type="InterPro" id="IPR046341">
    <property type="entry name" value="SET_dom_sf"/>
</dbReference>